<dbReference type="Pfam" id="PF04851">
    <property type="entry name" value="ResIII"/>
    <property type="match status" value="1"/>
</dbReference>
<dbReference type="GO" id="GO:0005829">
    <property type="term" value="C:cytosol"/>
    <property type="evidence" value="ECO:0007669"/>
    <property type="project" value="TreeGrafter"/>
</dbReference>
<keyword evidence="3" id="KW-0547">Nucleotide-binding</keyword>
<dbReference type="InterPro" id="IPR014001">
    <property type="entry name" value="Helicase_ATP-bd"/>
</dbReference>
<dbReference type="EMBL" id="JACXAD010000047">
    <property type="protein sequence ID" value="MBD2770545.1"/>
    <property type="molecule type" value="Genomic_DNA"/>
</dbReference>
<dbReference type="GO" id="GO:0016787">
    <property type="term" value="F:hydrolase activity"/>
    <property type="evidence" value="ECO:0007669"/>
    <property type="project" value="InterPro"/>
</dbReference>
<dbReference type="PROSITE" id="PS51192">
    <property type="entry name" value="HELICASE_ATP_BIND_1"/>
    <property type="match status" value="1"/>
</dbReference>
<dbReference type="Proteomes" id="UP000612233">
    <property type="component" value="Unassembled WGS sequence"/>
</dbReference>
<organism evidence="3 4">
    <name type="scientific">Hymenobacter montanus</name>
    <dbReference type="NCBI Taxonomy" id="2771359"/>
    <lineage>
        <taxon>Bacteria</taxon>
        <taxon>Pseudomonadati</taxon>
        <taxon>Bacteroidota</taxon>
        <taxon>Cytophagia</taxon>
        <taxon>Cytophagales</taxon>
        <taxon>Hymenobacteraceae</taxon>
        <taxon>Hymenobacter</taxon>
    </lineage>
</organism>
<protein>
    <submittedName>
        <fullName evidence="3">DEAD/DEAH box helicase family protein</fullName>
    </submittedName>
</protein>
<keyword evidence="4" id="KW-1185">Reference proteome</keyword>
<dbReference type="GO" id="GO:0005524">
    <property type="term" value="F:ATP binding"/>
    <property type="evidence" value="ECO:0007669"/>
    <property type="project" value="InterPro"/>
</dbReference>
<keyword evidence="3" id="KW-0067">ATP-binding</keyword>
<feature type="domain" description="Helicase ATP-binding" evidence="2">
    <location>
        <begin position="39"/>
        <end position="217"/>
    </location>
</feature>
<dbReference type="InterPro" id="IPR006935">
    <property type="entry name" value="Helicase/UvrB_N"/>
</dbReference>
<proteinExistence type="predicted"/>
<dbReference type="SMART" id="SM00487">
    <property type="entry name" value="DEXDc"/>
    <property type="match status" value="1"/>
</dbReference>
<dbReference type="GO" id="GO:0004386">
    <property type="term" value="F:helicase activity"/>
    <property type="evidence" value="ECO:0007669"/>
    <property type="project" value="UniProtKB-KW"/>
</dbReference>
<evidence type="ECO:0000313" key="3">
    <source>
        <dbReference type="EMBL" id="MBD2770545.1"/>
    </source>
</evidence>
<dbReference type="PANTHER" id="PTHR47396:SF1">
    <property type="entry name" value="ATP-DEPENDENT HELICASE IRC3-RELATED"/>
    <property type="match status" value="1"/>
</dbReference>
<evidence type="ECO:0000259" key="2">
    <source>
        <dbReference type="PROSITE" id="PS51192"/>
    </source>
</evidence>
<feature type="region of interest" description="Disordered" evidence="1">
    <location>
        <begin position="1"/>
        <end position="20"/>
    </location>
</feature>
<dbReference type="PANTHER" id="PTHR47396">
    <property type="entry name" value="TYPE I RESTRICTION ENZYME ECOKI R PROTEIN"/>
    <property type="match status" value="1"/>
</dbReference>
<dbReference type="SUPFAM" id="SSF52540">
    <property type="entry name" value="P-loop containing nucleoside triphosphate hydrolases"/>
    <property type="match status" value="1"/>
</dbReference>
<dbReference type="GO" id="GO:0003677">
    <property type="term" value="F:DNA binding"/>
    <property type="evidence" value="ECO:0007669"/>
    <property type="project" value="InterPro"/>
</dbReference>
<evidence type="ECO:0000313" key="4">
    <source>
        <dbReference type="Proteomes" id="UP000612233"/>
    </source>
</evidence>
<keyword evidence="3" id="KW-0347">Helicase</keyword>
<dbReference type="InterPro" id="IPR027417">
    <property type="entry name" value="P-loop_NTPase"/>
</dbReference>
<dbReference type="InterPro" id="IPR050742">
    <property type="entry name" value="Helicase_Restrict-Modif_Enz"/>
</dbReference>
<keyword evidence="3" id="KW-0378">Hydrolase</keyword>
<evidence type="ECO:0000256" key="1">
    <source>
        <dbReference type="SAM" id="MobiDB-lite"/>
    </source>
</evidence>
<dbReference type="RefSeq" id="WP_191007353.1">
    <property type="nucleotide sequence ID" value="NZ_JACXAD010000047.1"/>
</dbReference>
<dbReference type="Gene3D" id="3.40.50.300">
    <property type="entry name" value="P-loop containing nucleotide triphosphate hydrolases"/>
    <property type="match status" value="2"/>
</dbReference>
<comment type="caution">
    <text evidence="3">The sequence shown here is derived from an EMBL/GenBank/DDBJ whole genome shotgun (WGS) entry which is preliminary data.</text>
</comment>
<dbReference type="AlphaFoldDB" id="A0A927GLI5"/>
<accession>A0A927GLI5</accession>
<gene>
    <name evidence="3" type="ORF">IC235_21890</name>
</gene>
<name>A0A927GLI5_9BACT</name>
<sequence>MVSPASGSATQQPTPAPPAWSNVNLWPHQVEATQLVVDYLTASVPAAALVRMPTGSGKTAIMAAIAQLMPNVHSVLVVAPWVQLTKQLKAEIAAEVWRKLGITAWPALKSVYEFRAAEAAKVLIKAGGAPAVFVCTNQSLERLHAASLNAGSKYPGSYAALQAKIDLVLVDEGHREPAPQWAKAVRSLGKPTVLFTATPYRNDHRLFNIADAHAYQFLHQSAVAGNFIRHVEFREVSYGESPQAFIDALLHFFTGDFQSLKPSAVTQPRVIVRCATSDDIREVTAHLRRHGHAVVEVHDNFSDDDERSSYRTVPDPGQNAAVFWVHQNKLIEGIDDPAFCLLAVYQPLANSRALIQQVGRILRNPGRQPDQQAYVFSHPRHKLRFKWQAYVAYEAGLGGGRHEAGPKEMFARVSEIQNHLVYLDGNYRERFSADNPQFHEHLAFRLTASIFRPAVTFSLIALRDELAEELDEDDYVLTNEVSPEPGTIVLLYAKCHTSPLLFDQTFLEFNLGYAIIRQQGGRLFFYNTSGATPAYLLEHAQRVAPEQLERLLPAGASRVSQVSLLNSDLGNFSVRRRSLSARAVESLAPGLADYAHFCSTVSGTVNTGNQVFRRRYVGFTRGRVTQLTTDPVHYRDYIQWLDEVATELDANQTKGADLFNRYAAYCPAPVNPQPSHILLDMEDIQDEYVTLESVGTDSPVELHFDDTCADVTNDQFECRVNNNTIQVRLLYHAERKRFELVSSDLAQLHAHQGAQATRRQSVLHFLNARQAFRIIIEDGFIYAHGQFFKSRLPLWGRRSTGKIDLVDILIGLPALANITSEKGIKNHPTWTSTAAWQPGSLFNYIDDRQPLSSLFQSQTFNPDILICDDLGNELADFIAVQLNPPRIALIHAKYKEATDQISASAFHEVCGQAVKNLGVLNPQWDGKLKDSRIWTKAWKLKDVGQVSPRTRVNSTSLTGQKLWQEIHKVVRHPSATREVWIVMGDGMSKQVFERERLKPKPKGQIIQFIYLLHSTWSSVSAIGGLFKVFCRP</sequence>
<reference evidence="3" key="1">
    <citation type="submission" date="2020-09" db="EMBL/GenBank/DDBJ databases">
        <authorList>
            <person name="Kim M.K."/>
        </authorList>
    </citation>
    <scope>NUCLEOTIDE SEQUENCE</scope>
    <source>
        <strain evidence="3">BT664</strain>
    </source>
</reference>